<dbReference type="EMBL" id="CP065047">
    <property type="protein sequence ID" value="QPI36980.1"/>
    <property type="molecule type" value="Genomic_DNA"/>
</dbReference>
<dbReference type="AlphaFoldDB" id="A0AAX1J6C4"/>
<gene>
    <name evidence="1" type="ORF">I2456_21515</name>
</gene>
<proteinExistence type="predicted"/>
<name>A0AAX1J6C4_9MYCO</name>
<accession>A0AAX1J6C4</accession>
<reference evidence="1" key="1">
    <citation type="submission" date="2020-11" db="EMBL/GenBank/DDBJ databases">
        <title>Intraspecies plasmid and genomic variation of Mycobacterium kubicae revealed by the complete genome sequences of two clinical isolates.</title>
        <authorList>
            <person name="Hendrix J.R."/>
            <person name="Epperson L.E."/>
            <person name="Honda J.R."/>
            <person name="Strong M."/>
        </authorList>
    </citation>
    <scope>NUCLEOTIDE SEQUENCE</scope>
    <source>
        <strain evidence="1">JCM 13573</strain>
    </source>
</reference>
<dbReference type="Proteomes" id="UP000663583">
    <property type="component" value="Chromosome"/>
</dbReference>
<sequence>MEPMLKNLQQAAAEIPCSPRWLADGLRSGRFPGHKIGRRWMLSEVDISTIIEACSVRPAAIVKTDATVRAPSSLSSMTQTTRRHLKKTYHR</sequence>
<evidence type="ECO:0000313" key="1">
    <source>
        <dbReference type="EMBL" id="QPI36980.1"/>
    </source>
</evidence>
<evidence type="ECO:0000313" key="2">
    <source>
        <dbReference type="Proteomes" id="UP000663583"/>
    </source>
</evidence>
<organism evidence="1 2">
    <name type="scientific">Mycobacterium kubicae</name>
    <dbReference type="NCBI Taxonomy" id="120959"/>
    <lineage>
        <taxon>Bacteria</taxon>
        <taxon>Bacillati</taxon>
        <taxon>Actinomycetota</taxon>
        <taxon>Actinomycetes</taxon>
        <taxon>Mycobacteriales</taxon>
        <taxon>Mycobacteriaceae</taxon>
        <taxon>Mycobacterium</taxon>
        <taxon>Mycobacterium simiae complex</taxon>
    </lineage>
</organism>
<protein>
    <submittedName>
        <fullName evidence="1">Helix-turn-helix domain-containing protein</fullName>
    </submittedName>
</protein>
<dbReference type="KEGG" id="mku:I2456_21515"/>